<feature type="domain" description="HTH crp-type" evidence="5">
    <location>
        <begin position="142"/>
        <end position="204"/>
    </location>
</feature>
<dbReference type="PROSITE" id="PS51063">
    <property type="entry name" value="HTH_CRP_2"/>
    <property type="match status" value="1"/>
</dbReference>
<evidence type="ECO:0000256" key="2">
    <source>
        <dbReference type="ARBA" id="ARBA00023125"/>
    </source>
</evidence>
<dbReference type="PANTHER" id="PTHR24567">
    <property type="entry name" value="CRP FAMILY TRANSCRIPTIONAL REGULATORY PROTEIN"/>
    <property type="match status" value="1"/>
</dbReference>
<name>A0A292YEV9_9BACT</name>
<sequence>MIDKLRRIFLFFNISDELLSEIASFSKLKTYHKDEIIFYEGEKKDKFYGIVRGNVLMYDSDEKGEIIPKNQFGCGDIFGLISQIQNRPYCLSAVSINESEIIEIDYNKFAKYISHPPFSDRIIKMLSNQILQEMEFNKLQKYDATKRVVFTLLNFPQKFVKRKKYMLAKELGMSPETLSRILSRLKNEEIICYCEKSIKILDKEKLKGLINGSFSYSQ</sequence>
<evidence type="ECO:0000259" key="5">
    <source>
        <dbReference type="PROSITE" id="PS51063"/>
    </source>
</evidence>
<dbReference type="OrthoDB" id="5338728at2"/>
<dbReference type="GO" id="GO:0005829">
    <property type="term" value="C:cytosol"/>
    <property type="evidence" value="ECO:0007669"/>
    <property type="project" value="TreeGrafter"/>
</dbReference>
<dbReference type="Gene3D" id="2.60.120.10">
    <property type="entry name" value="Jelly Rolls"/>
    <property type="match status" value="1"/>
</dbReference>
<gene>
    <name evidence="6" type="ORF">LNAT_P1068</name>
</gene>
<evidence type="ECO:0000259" key="4">
    <source>
        <dbReference type="PROSITE" id="PS50042"/>
    </source>
</evidence>
<feature type="domain" description="Cyclic nucleotide-binding" evidence="4">
    <location>
        <begin position="10"/>
        <end position="113"/>
    </location>
</feature>
<dbReference type="GO" id="GO:0003677">
    <property type="term" value="F:DNA binding"/>
    <property type="evidence" value="ECO:0007669"/>
    <property type="project" value="UniProtKB-KW"/>
</dbReference>
<dbReference type="InterPro" id="IPR050397">
    <property type="entry name" value="Env_Response_Regulators"/>
</dbReference>
<protein>
    <recommendedName>
        <fullName evidence="8">CRP/FNR family transcriptional regulator, anaerobic regulatory protein</fullName>
    </recommendedName>
</protein>
<dbReference type="PANTHER" id="PTHR24567:SF26">
    <property type="entry name" value="REGULATORY PROTEIN YEIL"/>
    <property type="match status" value="1"/>
</dbReference>
<dbReference type="InterPro" id="IPR036388">
    <property type="entry name" value="WH-like_DNA-bd_sf"/>
</dbReference>
<reference evidence="6 7" key="1">
    <citation type="journal article" date="2017" name="Syst. Appl. Microbiol.">
        <title>Lebetimonas natsushimae sp. nov., a novel strictly anaerobic, moderately thermophilic chemoautotroph isolated from a deep-sea hydrothermal vent polychaete nest in the Mid-Okinawa Trough.</title>
        <authorList>
            <person name="Nagata R."/>
            <person name="Takaki Y."/>
            <person name="Tame A."/>
            <person name="Nunoura T."/>
            <person name="Muto H."/>
            <person name="Mino S."/>
            <person name="Sawayama S."/>
            <person name="Takai K."/>
            <person name="Nakagawa S."/>
        </authorList>
    </citation>
    <scope>NUCLEOTIDE SEQUENCE [LARGE SCALE GENOMIC DNA]</scope>
    <source>
        <strain evidence="6 7">HS1857</strain>
    </source>
</reference>
<organism evidence="6 7">
    <name type="scientific">Lebetimonas natsushimae</name>
    <dbReference type="NCBI Taxonomy" id="1936991"/>
    <lineage>
        <taxon>Bacteria</taxon>
        <taxon>Pseudomonadati</taxon>
        <taxon>Campylobacterota</taxon>
        <taxon>Epsilonproteobacteria</taxon>
        <taxon>Nautiliales</taxon>
        <taxon>Nautiliaceae</taxon>
        <taxon>Lebetimonas</taxon>
    </lineage>
</organism>
<dbReference type="CDD" id="cd00038">
    <property type="entry name" value="CAP_ED"/>
    <property type="match status" value="1"/>
</dbReference>
<dbReference type="RefSeq" id="WP_096259164.1">
    <property type="nucleotide sequence ID" value="NZ_BDME01000002.1"/>
</dbReference>
<accession>A0A292YEV9</accession>
<dbReference type="InterPro" id="IPR014710">
    <property type="entry name" value="RmlC-like_jellyroll"/>
</dbReference>
<keyword evidence="1" id="KW-0805">Transcription regulation</keyword>
<dbReference type="SMART" id="SM00100">
    <property type="entry name" value="cNMP"/>
    <property type="match status" value="1"/>
</dbReference>
<proteinExistence type="predicted"/>
<keyword evidence="7" id="KW-1185">Reference proteome</keyword>
<evidence type="ECO:0000313" key="7">
    <source>
        <dbReference type="Proteomes" id="UP000217944"/>
    </source>
</evidence>
<evidence type="ECO:0000256" key="3">
    <source>
        <dbReference type="ARBA" id="ARBA00023163"/>
    </source>
</evidence>
<dbReference type="Pfam" id="PF00027">
    <property type="entry name" value="cNMP_binding"/>
    <property type="match status" value="1"/>
</dbReference>
<keyword evidence="3" id="KW-0804">Transcription</keyword>
<dbReference type="Pfam" id="PF13545">
    <property type="entry name" value="HTH_Crp_2"/>
    <property type="match status" value="1"/>
</dbReference>
<dbReference type="InterPro" id="IPR012318">
    <property type="entry name" value="HTH_CRP"/>
</dbReference>
<dbReference type="SUPFAM" id="SSF46785">
    <property type="entry name" value="Winged helix' DNA-binding domain"/>
    <property type="match status" value="1"/>
</dbReference>
<dbReference type="Proteomes" id="UP000217944">
    <property type="component" value="Unassembled WGS sequence"/>
</dbReference>
<dbReference type="SUPFAM" id="SSF51206">
    <property type="entry name" value="cAMP-binding domain-like"/>
    <property type="match status" value="1"/>
</dbReference>
<dbReference type="PROSITE" id="PS50042">
    <property type="entry name" value="CNMP_BINDING_3"/>
    <property type="match status" value="1"/>
</dbReference>
<dbReference type="Gene3D" id="1.10.10.10">
    <property type="entry name" value="Winged helix-like DNA-binding domain superfamily/Winged helix DNA-binding domain"/>
    <property type="match status" value="1"/>
</dbReference>
<comment type="caution">
    <text evidence="6">The sequence shown here is derived from an EMBL/GenBank/DDBJ whole genome shotgun (WGS) entry which is preliminary data.</text>
</comment>
<evidence type="ECO:0000256" key="1">
    <source>
        <dbReference type="ARBA" id="ARBA00023015"/>
    </source>
</evidence>
<dbReference type="InterPro" id="IPR018490">
    <property type="entry name" value="cNMP-bd_dom_sf"/>
</dbReference>
<evidence type="ECO:0000313" key="6">
    <source>
        <dbReference type="EMBL" id="GAX87771.1"/>
    </source>
</evidence>
<dbReference type="AlphaFoldDB" id="A0A292YEV9"/>
<keyword evidence="2" id="KW-0238">DNA-binding</keyword>
<dbReference type="InterPro" id="IPR000595">
    <property type="entry name" value="cNMP-bd_dom"/>
</dbReference>
<dbReference type="GO" id="GO:0003700">
    <property type="term" value="F:DNA-binding transcription factor activity"/>
    <property type="evidence" value="ECO:0007669"/>
    <property type="project" value="TreeGrafter"/>
</dbReference>
<dbReference type="InterPro" id="IPR036390">
    <property type="entry name" value="WH_DNA-bd_sf"/>
</dbReference>
<evidence type="ECO:0008006" key="8">
    <source>
        <dbReference type="Google" id="ProtNLM"/>
    </source>
</evidence>
<dbReference type="EMBL" id="BDME01000002">
    <property type="protein sequence ID" value="GAX87771.1"/>
    <property type="molecule type" value="Genomic_DNA"/>
</dbReference>